<feature type="region of interest" description="Disordered" evidence="1">
    <location>
        <begin position="577"/>
        <end position="600"/>
    </location>
</feature>
<gene>
    <name evidence="2" type="ORF">GSOID_T00018856001</name>
</gene>
<protein>
    <submittedName>
        <fullName evidence="2">Uncharacterized protein</fullName>
    </submittedName>
</protein>
<feature type="region of interest" description="Disordered" evidence="1">
    <location>
        <begin position="618"/>
        <end position="637"/>
    </location>
</feature>
<accession>E4Y5K9</accession>
<proteinExistence type="predicted"/>
<reference evidence="2" key="1">
    <citation type="journal article" date="2010" name="Science">
        <title>Plasticity of animal genome architecture unmasked by rapid evolution of a pelagic tunicate.</title>
        <authorList>
            <person name="Denoeud F."/>
            <person name="Henriet S."/>
            <person name="Mungpakdee S."/>
            <person name="Aury J.M."/>
            <person name="Da Silva C."/>
            <person name="Brinkmann H."/>
            <person name="Mikhaleva J."/>
            <person name="Olsen L.C."/>
            <person name="Jubin C."/>
            <person name="Canestro C."/>
            <person name="Bouquet J.M."/>
            <person name="Danks G."/>
            <person name="Poulain J."/>
            <person name="Campsteijn C."/>
            <person name="Adamski M."/>
            <person name="Cross I."/>
            <person name="Yadetie F."/>
            <person name="Muffato M."/>
            <person name="Louis A."/>
            <person name="Butcher S."/>
            <person name="Tsagkogeorga G."/>
            <person name="Konrad A."/>
            <person name="Singh S."/>
            <person name="Jensen M.F."/>
            <person name="Cong E.H."/>
            <person name="Eikeseth-Otteraa H."/>
            <person name="Noel B."/>
            <person name="Anthouard V."/>
            <person name="Porcel B.M."/>
            <person name="Kachouri-Lafond R."/>
            <person name="Nishino A."/>
            <person name="Ugolini M."/>
            <person name="Chourrout P."/>
            <person name="Nishida H."/>
            <person name="Aasland R."/>
            <person name="Huzurbazar S."/>
            <person name="Westhof E."/>
            <person name="Delsuc F."/>
            <person name="Lehrach H."/>
            <person name="Reinhardt R."/>
            <person name="Weissenbach J."/>
            <person name="Roy S.W."/>
            <person name="Artiguenave F."/>
            <person name="Postlethwait J.H."/>
            <person name="Manak J.R."/>
            <person name="Thompson E.M."/>
            <person name="Jaillon O."/>
            <person name="Du Pasquier L."/>
            <person name="Boudinot P."/>
            <person name="Liberles D.A."/>
            <person name="Volff J.N."/>
            <person name="Philippe H."/>
            <person name="Lenhard B."/>
            <person name="Roest Crollius H."/>
            <person name="Wincker P."/>
            <person name="Chourrout D."/>
        </authorList>
    </citation>
    <scope>NUCLEOTIDE SEQUENCE [LARGE SCALE GENOMIC DNA]</scope>
</reference>
<dbReference type="EMBL" id="FN654287">
    <property type="protein sequence ID" value="CBY30909.1"/>
    <property type="molecule type" value="Genomic_DNA"/>
</dbReference>
<name>E4Y5K9_OIKDI</name>
<dbReference type="AlphaFoldDB" id="E4Y5K9"/>
<feature type="region of interest" description="Disordered" evidence="1">
    <location>
        <begin position="649"/>
        <end position="707"/>
    </location>
</feature>
<evidence type="ECO:0000256" key="1">
    <source>
        <dbReference type="SAM" id="MobiDB-lite"/>
    </source>
</evidence>
<evidence type="ECO:0000313" key="2">
    <source>
        <dbReference type="EMBL" id="CBY30909.1"/>
    </source>
</evidence>
<sequence length="707" mass="77986">MELPRKAHPLWSSLNDEAVHDYSEQPEKIAWLETVTAKIFAKTLPEAFVKIQDELSKLYHATEILGLSNLFDNGDCVTIFKICVTDWIVKAVKEDTSHLYIDSYLCCDAKFTDFRWFNELSIHRGIFKHLTSMRCSNKARLIMPSGIIAIEAVVANETVRFQLNREEARVAKCNIWENTQGSMITNWTGKHLNPKMDSELALLHFLEPQDLDIKALVSLIDVIRTASLKPRPEVPRKFSGSYGLSAGPYSCSADLSALPAMSLASFVPKATDITAMADIPFHASSSGSYLDTITANPAILSPLLLCCITEDRKILELGHKTVVLYTKALEAFFDSKATLMSLRLTAAQNLKACLPITEIPSFLLPCDNMLSVQTSSVPDFERKQFIRARKEIVSLAGNAEKRRISLKNLVRSLTSALNDASSWEAALGKNYELSKEIVEELRSDILCMAGLTVDEFFSKHLASATWTKGTFQPSPSPQLKRLTTILSSTHEKWACHDLLRLVLTEITGNADIAANAINEIDVESSERTRLKRSLNNSEDLPNLSQIAPTSRNLGSASCILQSPALRQPAKRLKMLKTQRACSTPMSKAKDPPKNASMGPSSSVTVLRSAQAAVARTTLQRRPGPSNDTNITIISDDGEAPVRAEQLLTSARRSTRASNGEVSPPDLTDLQINSAMDTVPSKNDSEVALHSRTRTKARKESISESAEV</sequence>
<feature type="compositionally biased region" description="Polar residues" evidence="1">
    <location>
        <begin position="649"/>
        <end position="660"/>
    </location>
</feature>
<organism evidence="2">
    <name type="scientific">Oikopleura dioica</name>
    <name type="common">Tunicate</name>
    <dbReference type="NCBI Taxonomy" id="34765"/>
    <lineage>
        <taxon>Eukaryota</taxon>
        <taxon>Metazoa</taxon>
        <taxon>Chordata</taxon>
        <taxon>Tunicata</taxon>
        <taxon>Appendicularia</taxon>
        <taxon>Copelata</taxon>
        <taxon>Oikopleuridae</taxon>
        <taxon>Oikopleura</taxon>
    </lineage>
</organism>
<dbReference type="Proteomes" id="UP000011014">
    <property type="component" value="Unassembled WGS sequence"/>
</dbReference>
<feature type="compositionally biased region" description="Polar residues" evidence="1">
    <location>
        <begin position="669"/>
        <end position="681"/>
    </location>
</feature>